<reference evidence="2 3" key="1">
    <citation type="submission" date="2016-08" db="EMBL/GenBank/DDBJ databases">
        <title>New Insights into Marine Group III Euryarchaeota, from dark to light.</title>
        <authorList>
            <person name="Haro-Moreno J.M."/>
            <person name="Rodriguez-Valera F."/>
            <person name="Lopez-Garcia P."/>
            <person name="Moreira D."/>
            <person name="Martin-Cuadrado A.B."/>
        </authorList>
    </citation>
    <scope>NUCLEOTIDE SEQUENCE [LARGE SCALE GENOMIC DNA]</scope>
    <source>
        <strain evidence="2">CG-Epi4</strain>
    </source>
</reference>
<accession>A0A1J5TGQ1</accession>
<proteinExistence type="predicted"/>
<feature type="compositionally biased region" description="Basic and acidic residues" evidence="1">
    <location>
        <begin position="66"/>
        <end position="91"/>
    </location>
</feature>
<dbReference type="Proteomes" id="UP000183375">
    <property type="component" value="Unassembled WGS sequence"/>
</dbReference>
<gene>
    <name evidence="2" type="ORF">BEU01_01955</name>
</gene>
<evidence type="ECO:0000256" key="1">
    <source>
        <dbReference type="SAM" id="MobiDB-lite"/>
    </source>
</evidence>
<organism evidence="2 3">
    <name type="scientific">Marine Group III euryarchaeote CG-Epi4</name>
    <dbReference type="NCBI Taxonomy" id="1888998"/>
    <lineage>
        <taxon>Archaea</taxon>
        <taxon>Methanobacteriati</taxon>
        <taxon>Thermoplasmatota</taxon>
        <taxon>Thermoplasmata</taxon>
        <taxon>Candidatus Thermoprofundales</taxon>
    </lineage>
</organism>
<evidence type="ECO:0008006" key="4">
    <source>
        <dbReference type="Google" id="ProtNLM"/>
    </source>
</evidence>
<name>A0A1J5TGQ1_9ARCH</name>
<comment type="caution">
    <text evidence="2">The sequence shown here is derived from an EMBL/GenBank/DDBJ whole genome shotgun (WGS) entry which is preliminary data.</text>
</comment>
<evidence type="ECO:0000313" key="3">
    <source>
        <dbReference type="Proteomes" id="UP000183375"/>
    </source>
</evidence>
<protein>
    <recommendedName>
        <fullName evidence="4">ATP synthase archaeal subunit H</fullName>
    </recommendedName>
</protein>
<dbReference type="EMBL" id="MIYX01000024">
    <property type="protein sequence ID" value="OIR20130.1"/>
    <property type="molecule type" value="Genomic_DNA"/>
</dbReference>
<sequence>MSREALLEKIKKAEATAASDIEAAEKEQVSARNKVPIDQENLLEKAKDSATSKSQKEIDAATSDVESQKSDILKKGKKSNSDMKKKAEGKVDAAADKFIKEFLESLS</sequence>
<dbReference type="AlphaFoldDB" id="A0A1J5TGQ1"/>
<evidence type="ECO:0000313" key="2">
    <source>
        <dbReference type="EMBL" id="OIR20130.1"/>
    </source>
</evidence>
<feature type="region of interest" description="Disordered" evidence="1">
    <location>
        <begin position="17"/>
        <end position="91"/>
    </location>
</feature>
<feature type="compositionally biased region" description="Basic and acidic residues" evidence="1">
    <location>
        <begin position="42"/>
        <end position="59"/>
    </location>
</feature>